<dbReference type="Gene3D" id="3.40.50.300">
    <property type="entry name" value="P-loop containing nucleotide triphosphate hydrolases"/>
    <property type="match status" value="1"/>
</dbReference>
<sequence>MMAMLLLVSPGGAPGLTTTALGLALSWPRDVILIDADPCPGRAIESGFLAGRIPPRAGLIGLAAACRDGADPVQAMWEEIIPLPHDDDNKMVGLISGYGHLGQASLMGAAWPGLVSAMIDLGRAGVDVIVDGGRLGPETLPESLISRSSLIGIVTGSRLRQLAGLSMRSKEVEAISSATTGTVGLVVVGPGHPYGSREIGRQFGLPVLGEVTRDVQAAAVLSDGDPTGRKWARGRYATSLRTLADAMELKLSRSNETINGPRAATSLAVGVAP</sequence>
<gene>
    <name evidence="1" type="ORF">CHT91_00935</name>
</gene>
<dbReference type="InterPro" id="IPR027417">
    <property type="entry name" value="P-loop_NTPase"/>
</dbReference>
<dbReference type="Proteomes" id="UP000259211">
    <property type="component" value="Unassembled WGS sequence"/>
</dbReference>
<protein>
    <recommendedName>
        <fullName evidence="3">Cobalamin biosynthesis protein CobQ</fullName>
    </recommendedName>
</protein>
<evidence type="ECO:0008006" key="3">
    <source>
        <dbReference type="Google" id="ProtNLM"/>
    </source>
</evidence>
<name>A0A3E2DPP8_9ACTN</name>
<accession>A0A3E2DPP8</accession>
<dbReference type="AlphaFoldDB" id="A0A3E2DPP8"/>
<evidence type="ECO:0000313" key="2">
    <source>
        <dbReference type="Proteomes" id="UP000259211"/>
    </source>
</evidence>
<dbReference type="SUPFAM" id="SSF52540">
    <property type="entry name" value="P-loop containing nucleoside triphosphate hydrolases"/>
    <property type="match status" value="1"/>
</dbReference>
<evidence type="ECO:0000313" key="1">
    <source>
        <dbReference type="EMBL" id="RFT46913.1"/>
    </source>
</evidence>
<dbReference type="EMBL" id="NOWI01000001">
    <property type="protein sequence ID" value="RFT46913.1"/>
    <property type="molecule type" value="Genomic_DNA"/>
</dbReference>
<proteinExistence type="predicted"/>
<comment type="caution">
    <text evidence="1">The sequence shown here is derived from an EMBL/GenBank/DDBJ whole genome shotgun (WGS) entry which is preliminary data.</text>
</comment>
<reference evidence="1 2" key="1">
    <citation type="submission" date="2017-07" db="EMBL/GenBank/DDBJ databases">
        <authorList>
            <person name="Sun Z.S."/>
            <person name="Albrecht U."/>
            <person name="Echele G."/>
            <person name="Lee C.C."/>
        </authorList>
    </citation>
    <scope>NUCLEOTIDE SEQUENCE [LARGE SCALE GENOMIC DNA]</scope>
    <source>
        <strain evidence="1 2">P16-029</strain>
    </source>
</reference>
<organism evidence="1 2">
    <name type="scientific">Cutibacterium avidum</name>
    <dbReference type="NCBI Taxonomy" id="33010"/>
    <lineage>
        <taxon>Bacteria</taxon>
        <taxon>Bacillati</taxon>
        <taxon>Actinomycetota</taxon>
        <taxon>Actinomycetes</taxon>
        <taxon>Propionibacteriales</taxon>
        <taxon>Propionibacteriaceae</taxon>
        <taxon>Cutibacterium</taxon>
    </lineage>
</organism>